<reference evidence="1 2" key="1">
    <citation type="journal article" date="2019" name="Int. J. Syst. Evol. Microbiol.">
        <title>The Global Catalogue of Microorganisms (GCM) 10K type strain sequencing project: providing services to taxonomists for standard genome sequencing and annotation.</title>
        <authorList>
            <consortium name="The Broad Institute Genomics Platform"/>
            <consortium name="The Broad Institute Genome Sequencing Center for Infectious Disease"/>
            <person name="Wu L."/>
            <person name="Ma J."/>
        </authorList>
    </citation>
    <scope>NUCLEOTIDE SEQUENCE [LARGE SCALE GENOMIC DNA]</scope>
    <source>
        <strain evidence="1 2">JCM 15313</strain>
    </source>
</reference>
<protein>
    <submittedName>
        <fullName evidence="1">DUF2993 domain-containing protein</fullName>
    </submittedName>
</protein>
<organism evidence="1 2">
    <name type="scientific">Nocardiopsis rhodophaea</name>
    <dbReference type="NCBI Taxonomy" id="280238"/>
    <lineage>
        <taxon>Bacteria</taxon>
        <taxon>Bacillati</taxon>
        <taxon>Actinomycetota</taxon>
        <taxon>Actinomycetes</taxon>
        <taxon>Streptosporangiales</taxon>
        <taxon>Nocardiopsidaceae</taxon>
        <taxon>Nocardiopsis</taxon>
    </lineage>
</organism>
<dbReference type="EMBL" id="BAAAPC010000002">
    <property type="protein sequence ID" value="GAA1982307.1"/>
    <property type="molecule type" value="Genomic_DNA"/>
</dbReference>
<dbReference type="Pfam" id="PF11209">
    <property type="entry name" value="LmeA"/>
    <property type="match status" value="1"/>
</dbReference>
<evidence type="ECO:0000313" key="2">
    <source>
        <dbReference type="Proteomes" id="UP001501585"/>
    </source>
</evidence>
<keyword evidence="2" id="KW-1185">Reference proteome</keyword>
<comment type="caution">
    <text evidence="1">The sequence shown here is derived from an EMBL/GenBank/DDBJ whole genome shotgun (WGS) entry which is preliminary data.</text>
</comment>
<gene>
    <name evidence="1" type="ORF">GCM10009799_04250</name>
</gene>
<proteinExistence type="predicted"/>
<evidence type="ECO:0000313" key="1">
    <source>
        <dbReference type="EMBL" id="GAA1982307.1"/>
    </source>
</evidence>
<name>A0ABN2S9S2_9ACTN</name>
<dbReference type="Proteomes" id="UP001501585">
    <property type="component" value="Unassembled WGS sequence"/>
</dbReference>
<accession>A0ABN2S9S2</accession>
<dbReference type="RefSeq" id="WP_344159797.1">
    <property type="nucleotide sequence ID" value="NZ_BAAAPC010000002.1"/>
</dbReference>
<dbReference type="InterPro" id="IPR021373">
    <property type="entry name" value="DUF2993"/>
</dbReference>
<sequence>MRKFLAFILIFLLVMVVVADRGLHSAAQNEIAKRVSQRYQLSSEPEVTIGGFPFLTQAIGGEYSEIHIVTGAMTVNDVSLDRVDVTARDVQAAIGDLMTEPKVIAKTADATVMLPYSELQSRLPQGIVIENKDGKPRMTGDLAVPGGISVPVAADLDVSIDGDVIKVTPSSIEVSDAPPIQLGSAVEDRLTVSFQVPQMPFDLQITKIDALPNGVEVSAEATNVRLVGAASEG</sequence>